<protein>
    <submittedName>
        <fullName evidence="1">6050_t:CDS:1</fullName>
    </submittedName>
</protein>
<keyword evidence="2" id="KW-1185">Reference proteome</keyword>
<dbReference type="EMBL" id="CAJVPK010004499">
    <property type="protein sequence ID" value="CAG8637145.1"/>
    <property type="molecule type" value="Genomic_DNA"/>
</dbReference>
<proteinExistence type="predicted"/>
<dbReference type="AlphaFoldDB" id="A0A9N9GVF2"/>
<evidence type="ECO:0000313" key="2">
    <source>
        <dbReference type="Proteomes" id="UP000789706"/>
    </source>
</evidence>
<feature type="non-terminal residue" evidence="1">
    <location>
        <position position="1"/>
    </location>
</feature>
<gene>
    <name evidence="1" type="ORF">DEBURN_LOCUS11017</name>
</gene>
<accession>A0A9N9GVF2</accession>
<feature type="non-terminal residue" evidence="1">
    <location>
        <position position="44"/>
    </location>
</feature>
<sequence>HKDSRRSYVAANRNDRQQFLHATIVVADGRKQIIHDLVKAWVEA</sequence>
<evidence type="ECO:0000313" key="1">
    <source>
        <dbReference type="EMBL" id="CAG8637145.1"/>
    </source>
</evidence>
<organism evidence="1 2">
    <name type="scientific">Diversispora eburnea</name>
    <dbReference type="NCBI Taxonomy" id="1213867"/>
    <lineage>
        <taxon>Eukaryota</taxon>
        <taxon>Fungi</taxon>
        <taxon>Fungi incertae sedis</taxon>
        <taxon>Mucoromycota</taxon>
        <taxon>Glomeromycotina</taxon>
        <taxon>Glomeromycetes</taxon>
        <taxon>Diversisporales</taxon>
        <taxon>Diversisporaceae</taxon>
        <taxon>Diversispora</taxon>
    </lineage>
</organism>
<comment type="caution">
    <text evidence="1">The sequence shown here is derived from an EMBL/GenBank/DDBJ whole genome shotgun (WGS) entry which is preliminary data.</text>
</comment>
<reference evidence="1" key="1">
    <citation type="submission" date="2021-06" db="EMBL/GenBank/DDBJ databases">
        <authorList>
            <person name="Kallberg Y."/>
            <person name="Tangrot J."/>
            <person name="Rosling A."/>
        </authorList>
    </citation>
    <scope>NUCLEOTIDE SEQUENCE</scope>
    <source>
        <strain evidence="1">AZ414A</strain>
    </source>
</reference>
<name>A0A9N9GVF2_9GLOM</name>
<dbReference type="Proteomes" id="UP000789706">
    <property type="component" value="Unassembled WGS sequence"/>
</dbReference>